<organism evidence="2">
    <name type="scientific">Caenorhabditis brenneri</name>
    <name type="common">Nematode worm</name>
    <dbReference type="NCBI Taxonomy" id="135651"/>
    <lineage>
        <taxon>Eukaryota</taxon>
        <taxon>Metazoa</taxon>
        <taxon>Ecdysozoa</taxon>
        <taxon>Nematoda</taxon>
        <taxon>Chromadorea</taxon>
        <taxon>Rhabditida</taxon>
        <taxon>Rhabditina</taxon>
        <taxon>Rhabditomorpha</taxon>
        <taxon>Rhabditoidea</taxon>
        <taxon>Rhabditidae</taxon>
        <taxon>Peloderinae</taxon>
        <taxon>Caenorhabditis</taxon>
    </lineage>
</organism>
<accession>G0MB61</accession>
<protein>
    <submittedName>
        <fullName evidence="1">Uncharacterized protein</fullName>
    </submittedName>
</protein>
<dbReference type="InParanoid" id="G0MB61"/>
<reference evidence="2" key="1">
    <citation type="submission" date="2011-07" db="EMBL/GenBank/DDBJ databases">
        <authorList>
            <consortium name="Caenorhabditis brenneri Sequencing and Analysis Consortium"/>
            <person name="Wilson R.K."/>
        </authorList>
    </citation>
    <scope>NUCLEOTIDE SEQUENCE [LARGE SCALE GENOMIC DNA]</scope>
    <source>
        <strain evidence="2">PB2801</strain>
    </source>
</reference>
<proteinExistence type="predicted"/>
<keyword evidence="2" id="KW-1185">Reference proteome</keyword>
<evidence type="ECO:0000313" key="1">
    <source>
        <dbReference type="EMBL" id="EGT40499.1"/>
    </source>
</evidence>
<dbReference type="AlphaFoldDB" id="G0MB61"/>
<evidence type="ECO:0000313" key="2">
    <source>
        <dbReference type="Proteomes" id="UP000008068"/>
    </source>
</evidence>
<name>G0MB61_CAEBE</name>
<gene>
    <name evidence="1" type="ORF">CAEBREN_22694</name>
</gene>
<dbReference type="Proteomes" id="UP000008068">
    <property type="component" value="Unassembled WGS sequence"/>
</dbReference>
<sequence length="87" mass="9516">MQGNSNQQQQTPLPTTCAALRQRTQQVLGFDENGQLTDLDVAIPLPRLAPVPGSDNNARVASDITYYAYAVKQGNTKQYLGTVCAYR</sequence>
<dbReference type="EMBL" id="GL379788">
    <property type="protein sequence ID" value="EGT40499.1"/>
    <property type="molecule type" value="Genomic_DNA"/>
</dbReference>
<dbReference type="HOGENOM" id="CLU_2485308_0_0_1"/>